<feature type="transmembrane region" description="Helical" evidence="1">
    <location>
        <begin position="144"/>
        <end position="163"/>
    </location>
</feature>
<feature type="transmembrane region" description="Helical" evidence="1">
    <location>
        <begin position="55"/>
        <end position="76"/>
    </location>
</feature>
<feature type="transmembrane region" description="Helical" evidence="1">
    <location>
        <begin position="82"/>
        <end position="99"/>
    </location>
</feature>
<comment type="caution">
    <text evidence="4">The sequence shown here is derived from an EMBL/GenBank/DDBJ whole genome shotgun (WGS) entry which is preliminary data.</text>
</comment>
<feature type="transmembrane region" description="Helical" evidence="1">
    <location>
        <begin position="12"/>
        <end position="34"/>
    </location>
</feature>
<name>A0A840S086_9BURK</name>
<feature type="domain" description="SGNH" evidence="3">
    <location>
        <begin position="388"/>
        <end position="589"/>
    </location>
</feature>
<keyword evidence="1" id="KW-0472">Membrane</keyword>
<dbReference type="Proteomes" id="UP000554837">
    <property type="component" value="Unassembled WGS sequence"/>
</dbReference>
<dbReference type="Pfam" id="PF19040">
    <property type="entry name" value="SGNH"/>
    <property type="match status" value="1"/>
</dbReference>
<feature type="transmembrane region" description="Helical" evidence="1">
    <location>
        <begin position="202"/>
        <end position="219"/>
    </location>
</feature>
<keyword evidence="1" id="KW-1133">Transmembrane helix</keyword>
<accession>A0A840S086</accession>
<reference evidence="4 5" key="1">
    <citation type="submission" date="2020-08" db="EMBL/GenBank/DDBJ databases">
        <title>Genomic Encyclopedia of Type Strains, Phase IV (KMG-IV): sequencing the most valuable type-strain genomes for metagenomic binning, comparative biology and taxonomic classification.</title>
        <authorList>
            <person name="Goeker M."/>
        </authorList>
    </citation>
    <scope>NUCLEOTIDE SEQUENCE [LARGE SCALE GENOMIC DNA]</scope>
    <source>
        <strain evidence="4 5">DSM 23958</strain>
    </source>
</reference>
<dbReference type="SUPFAM" id="SSF52266">
    <property type="entry name" value="SGNH hydrolase"/>
    <property type="match status" value="1"/>
</dbReference>
<dbReference type="GO" id="GO:0009103">
    <property type="term" value="P:lipopolysaccharide biosynthetic process"/>
    <property type="evidence" value="ECO:0007669"/>
    <property type="project" value="TreeGrafter"/>
</dbReference>
<dbReference type="PANTHER" id="PTHR23028:SF53">
    <property type="entry name" value="ACYL_TRANSF_3 DOMAIN-CONTAINING PROTEIN"/>
    <property type="match status" value="1"/>
</dbReference>
<dbReference type="InterPro" id="IPR043968">
    <property type="entry name" value="SGNH"/>
</dbReference>
<dbReference type="GO" id="GO:0016747">
    <property type="term" value="F:acyltransferase activity, transferring groups other than amino-acyl groups"/>
    <property type="evidence" value="ECO:0007669"/>
    <property type="project" value="InterPro"/>
</dbReference>
<proteinExistence type="predicted"/>
<dbReference type="GO" id="GO:0016020">
    <property type="term" value="C:membrane"/>
    <property type="evidence" value="ECO:0007669"/>
    <property type="project" value="TreeGrafter"/>
</dbReference>
<evidence type="ECO:0000259" key="2">
    <source>
        <dbReference type="Pfam" id="PF01757"/>
    </source>
</evidence>
<evidence type="ECO:0000313" key="5">
    <source>
        <dbReference type="Proteomes" id="UP000554837"/>
    </source>
</evidence>
<gene>
    <name evidence="4" type="ORF">HNQ51_001791</name>
</gene>
<feature type="transmembrane region" description="Helical" evidence="1">
    <location>
        <begin position="323"/>
        <end position="345"/>
    </location>
</feature>
<evidence type="ECO:0000256" key="1">
    <source>
        <dbReference type="SAM" id="Phobius"/>
    </source>
</evidence>
<protein>
    <submittedName>
        <fullName evidence="4">Peptidoglycan/LPS O-acetylase OafA/YrhL</fullName>
    </submittedName>
</protein>
<dbReference type="EMBL" id="JACHHO010000002">
    <property type="protein sequence ID" value="MBB5204477.1"/>
    <property type="molecule type" value="Genomic_DNA"/>
</dbReference>
<dbReference type="InterPro" id="IPR002656">
    <property type="entry name" value="Acyl_transf_3_dom"/>
</dbReference>
<feature type="transmembrane region" description="Helical" evidence="1">
    <location>
        <begin position="292"/>
        <end position="311"/>
    </location>
</feature>
<dbReference type="PANTHER" id="PTHR23028">
    <property type="entry name" value="ACETYLTRANSFERASE"/>
    <property type="match status" value="1"/>
</dbReference>
<evidence type="ECO:0000313" key="4">
    <source>
        <dbReference type="EMBL" id="MBB5204477.1"/>
    </source>
</evidence>
<dbReference type="Pfam" id="PF01757">
    <property type="entry name" value="Acyl_transf_3"/>
    <property type="match status" value="1"/>
</dbReference>
<dbReference type="AlphaFoldDB" id="A0A840S086"/>
<feature type="domain" description="Acyltransferase 3" evidence="2">
    <location>
        <begin position="14"/>
        <end position="304"/>
    </location>
</feature>
<organism evidence="4 5">
    <name type="scientific">Inhella inkyongensis</name>
    <dbReference type="NCBI Taxonomy" id="392593"/>
    <lineage>
        <taxon>Bacteria</taxon>
        <taxon>Pseudomonadati</taxon>
        <taxon>Pseudomonadota</taxon>
        <taxon>Betaproteobacteria</taxon>
        <taxon>Burkholderiales</taxon>
        <taxon>Sphaerotilaceae</taxon>
        <taxon>Inhella</taxon>
    </lineage>
</organism>
<feature type="transmembrane region" description="Helical" evidence="1">
    <location>
        <begin position="254"/>
        <end position="272"/>
    </location>
</feature>
<sequence>MLLFHAYPAALPGGYLGVDIFFVISGYLLTGIALRERAAGSFRWGDFYGRRVRRIVPALLLVLIVSLLLGACVLHPRELKLFAQSLTATLLWVSNLYFWRQSDYFAQSAAQQPLLHTWSLAVEEQFYLLFPLGLWWLWRRPGQALRLAIVVLLGLLGFAAWAQQVFPTASFYVLPTRAWQLMAGVTLAVWHQRDTTMVSQGRWLQVLGLVALALALGWPHLLAPILALGPQLTAVSGAALLLQAGRVAAGPQWLASRPLVGIGLISYSLYLWHQPLLSLAHLRWGEAALQRWLPALLTLAGLLAWLSWRFVERPWRRHAQGKILPLRHLGYGAVLLLLASLWLQFQDGSWRPASSPQREWVNLHYEYADEYRLGSCFLNYWQGPAHWRTCAEPGQGGPRVLLWGDSYAAHLRAGLLARSDQYGELVLRAATACPPLLAKAGDRSKCAELQRDMLAQLQRSPPDVLMLSARWTPELLERLDATLYQVRAAGVRELVVMGNTPRWRGGLPGRLAGTLDAQGRAPKHLMPDHVEAQLHLRQQLRLRAEAAGARFVDLWVALCPEERLCATTDDAQQPLYWDEGHLTRLGSERALRDLSLPRAQ</sequence>
<dbReference type="InterPro" id="IPR050879">
    <property type="entry name" value="Acyltransferase_3"/>
</dbReference>
<keyword evidence="5" id="KW-1185">Reference proteome</keyword>
<keyword evidence="1" id="KW-0812">Transmembrane</keyword>
<evidence type="ECO:0000259" key="3">
    <source>
        <dbReference type="Pfam" id="PF19040"/>
    </source>
</evidence>